<dbReference type="Gene3D" id="3.90.470.20">
    <property type="entry name" value="4'-phosphopantetheinyl transferase domain"/>
    <property type="match status" value="1"/>
</dbReference>
<accession>A0A0B8R235</accession>
<dbReference type="Proteomes" id="UP000052991">
    <property type="component" value="Unassembled WGS sequence"/>
</dbReference>
<dbReference type="GO" id="GO:0000287">
    <property type="term" value="F:magnesium ion binding"/>
    <property type="evidence" value="ECO:0007669"/>
    <property type="project" value="InterPro"/>
</dbReference>
<dbReference type="AlphaFoldDB" id="A0A0B8R235"/>
<name>A0A0B8R235_LACLL</name>
<evidence type="ECO:0000313" key="4">
    <source>
        <dbReference type="EMBL" id="ARE20913.1"/>
    </source>
</evidence>
<reference evidence="8" key="2">
    <citation type="submission" date="2015-10" db="EMBL/GenBank/DDBJ databases">
        <title>Draft Genome Sequences of 11 Lactococcus lactis subspecies cremoris strains.</title>
        <authorList>
            <person name="Wels M."/>
            <person name="Backus L."/>
            <person name="Boekhorst J."/>
            <person name="Dijkstra A."/>
            <person name="Beerthuizen M."/>
            <person name="Kelly W."/>
            <person name="Siezen R."/>
            <person name="Bachmann H."/>
            <person name="Van Hijum S."/>
        </authorList>
    </citation>
    <scope>NUCLEOTIDE SEQUENCE [LARGE SCALE GENOMIC DNA]</scope>
    <source>
        <strain evidence="8">N42</strain>
    </source>
</reference>
<comment type="similarity">
    <text evidence="1">Belongs to the P-Pant transferase superfamily. Gsp/Sfp/HetI/AcpT family.</text>
</comment>
<reference evidence="6" key="4">
    <citation type="journal article" date="2017" name="Genome Announc.">
        <title>Draft Genome Sequences of 24 Lactococcus lactis Strains.</title>
        <authorList>
            <person name="Backus L."/>
            <person name="Wels M."/>
            <person name="Boekhorst J."/>
            <person name="Dijkstra A.R."/>
            <person name="Beerthuyzen M."/>
            <person name="Kelly W.J."/>
            <person name="Siezen R.J."/>
            <person name="van Hijum S.A."/>
            <person name="Bachmann H."/>
        </authorList>
    </citation>
    <scope>NUCLEOTIDE SEQUENCE</scope>
    <source>
        <strain evidence="6">N42</strain>
    </source>
</reference>
<gene>
    <name evidence="5" type="ORF">JCM5805K_1420</name>
    <name evidence="4" type="ORF">LLUC06_1368</name>
    <name evidence="6" type="ORF">N42_1476</name>
</gene>
<protein>
    <submittedName>
        <fullName evidence="4 6">4'-phosphopantetheinyl transferase</fullName>
    </submittedName>
    <submittedName>
        <fullName evidence="5">Phosphopantetheinyl transferase</fullName>
    </submittedName>
</protein>
<organism evidence="5 7">
    <name type="scientific">Lactococcus lactis subsp. lactis</name>
    <name type="common">Streptococcus lactis</name>
    <dbReference type="NCBI Taxonomy" id="1360"/>
    <lineage>
        <taxon>Bacteria</taxon>
        <taxon>Bacillati</taxon>
        <taxon>Bacillota</taxon>
        <taxon>Bacilli</taxon>
        <taxon>Lactobacillales</taxon>
        <taxon>Streptococcaceae</taxon>
        <taxon>Lactococcus</taxon>
    </lineage>
</organism>
<dbReference type="GO" id="GO:0019878">
    <property type="term" value="P:lysine biosynthetic process via aminoadipic acid"/>
    <property type="evidence" value="ECO:0007669"/>
    <property type="project" value="TreeGrafter"/>
</dbReference>
<reference evidence="5 7" key="1">
    <citation type="submission" date="2015-01" db="EMBL/GenBank/DDBJ databases">
        <title>Lactococcus lactis subsp.lactis JCM 5805 whole genome shotgun sequence.</title>
        <authorList>
            <person name="Fujii T."/>
            <person name="Tomita Y."/>
            <person name="Ikushima S."/>
            <person name="Fujiwara D."/>
        </authorList>
    </citation>
    <scope>NUCLEOTIDE SEQUENCE [LARGE SCALE GENOMIC DNA]</scope>
    <source>
        <strain evidence="5 7">JCM 5805</strain>
    </source>
</reference>
<dbReference type="SUPFAM" id="SSF56214">
    <property type="entry name" value="4'-phosphopantetheinyl transferase"/>
    <property type="match status" value="2"/>
</dbReference>
<dbReference type="GO" id="GO:0005829">
    <property type="term" value="C:cytosol"/>
    <property type="evidence" value="ECO:0007669"/>
    <property type="project" value="TreeGrafter"/>
</dbReference>
<evidence type="ECO:0000256" key="1">
    <source>
        <dbReference type="ARBA" id="ARBA00010990"/>
    </source>
</evidence>
<dbReference type="Pfam" id="PF01648">
    <property type="entry name" value="ACPS"/>
    <property type="match status" value="1"/>
</dbReference>
<evidence type="ECO:0000256" key="2">
    <source>
        <dbReference type="ARBA" id="ARBA00022679"/>
    </source>
</evidence>
<dbReference type="RefSeq" id="WP_025016769.1">
    <property type="nucleotide sequence ID" value="NZ_BAABQR010000002.1"/>
</dbReference>
<sequence>MISIALKFMKKIIDLFGCENKFVNTFKILGRRKYKLEKYDYIFMDRLGANASRNSKDYFDAVMSEIGLNLNHTMFSYNQWGKPYICGQRLNFSISHSQKIICLAITTSSSIGIDCESMIEREKFLEFARRFFTRNEYQLIHKSKKPLEKFYYIWCSKEALLKYYGVGLMFPLNSFDVTREKKIESDQFEVDCPIFRYIGTHLKCKVVSFSQKPLQVVKGKLNKSM</sequence>
<dbReference type="GO" id="GO:0008897">
    <property type="term" value="F:holo-[acyl-carrier-protein] synthase activity"/>
    <property type="evidence" value="ECO:0007669"/>
    <property type="project" value="InterPro"/>
</dbReference>
<evidence type="ECO:0000313" key="8">
    <source>
        <dbReference type="Proteomes" id="UP000052991"/>
    </source>
</evidence>
<dbReference type="Proteomes" id="UP000031847">
    <property type="component" value="Unassembled WGS sequence"/>
</dbReference>
<evidence type="ECO:0000259" key="3">
    <source>
        <dbReference type="Pfam" id="PF01648"/>
    </source>
</evidence>
<reference evidence="4 9" key="3">
    <citation type="journal article" date="2017" name="BMC Genomics">
        <title>Comparative and functional genomics of the Lactococcus lactis taxon; insights into evolution and niche adaptation.</title>
        <authorList>
            <person name="Kelleher P."/>
            <person name="Bottacini F."/>
            <person name="Mahony J."/>
            <person name="Kilcawley K.N."/>
            <person name="van Sinderen D."/>
        </authorList>
    </citation>
    <scope>NUCLEOTIDE SEQUENCE [LARGE SCALE GENOMIC DNA]</scope>
    <source>
        <strain evidence="4 9">UC06</strain>
    </source>
</reference>
<dbReference type="InterPro" id="IPR037143">
    <property type="entry name" value="4-PPantetheinyl_Trfase_dom_sf"/>
</dbReference>
<dbReference type="InterPro" id="IPR008278">
    <property type="entry name" value="4-PPantetheinyl_Trfase_dom"/>
</dbReference>
<dbReference type="InterPro" id="IPR050559">
    <property type="entry name" value="P-Pant_transferase_sf"/>
</dbReference>
<keyword evidence="2 5" id="KW-0808">Transferase</keyword>
<reference evidence="4" key="5">
    <citation type="submission" date="2023-07" db="EMBL/GenBank/DDBJ databases">
        <authorList>
            <person name="McDonnell B."/>
        </authorList>
    </citation>
    <scope>NUCLEOTIDE SEQUENCE</scope>
    <source>
        <strain evidence="4">UC06</strain>
    </source>
</reference>
<evidence type="ECO:0000313" key="5">
    <source>
        <dbReference type="EMBL" id="GAM80309.1"/>
    </source>
</evidence>
<proteinExistence type="inferred from homology"/>
<dbReference type="PANTHER" id="PTHR12215:SF10">
    <property type="entry name" value="L-AMINOADIPATE-SEMIALDEHYDE DEHYDROGENASE-PHOSPHOPANTETHEINYL TRANSFERASE"/>
    <property type="match status" value="1"/>
</dbReference>
<evidence type="ECO:0000313" key="6">
    <source>
        <dbReference type="EMBL" id="KSU26538.1"/>
    </source>
</evidence>
<dbReference type="Proteomes" id="UP000192095">
    <property type="component" value="Chromosome"/>
</dbReference>
<evidence type="ECO:0000313" key="7">
    <source>
        <dbReference type="Proteomes" id="UP000031847"/>
    </source>
</evidence>
<dbReference type="PANTHER" id="PTHR12215">
    <property type="entry name" value="PHOSPHOPANTETHEINE TRANSFERASE"/>
    <property type="match status" value="1"/>
</dbReference>
<evidence type="ECO:0000313" key="9">
    <source>
        <dbReference type="Proteomes" id="UP000192095"/>
    </source>
</evidence>
<dbReference type="EMBL" id="BBSI01000022">
    <property type="protein sequence ID" value="GAM80309.1"/>
    <property type="molecule type" value="Genomic_DNA"/>
</dbReference>
<feature type="domain" description="4'-phosphopantetheinyl transferase" evidence="3">
    <location>
        <begin position="110"/>
        <end position="182"/>
    </location>
</feature>
<dbReference type="EMBL" id="CP015902">
    <property type="protein sequence ID" value="ARE20913.1"/>
    <property type="molecule type" value="Genomic_DNA"/>
</dbReference>
<dbReference type="EMBL" id="LKLW01000090">
    <property type="protein sequence ID" value="KSU26538.1"/>
    <property type="molecule type" value="Genomic_DNA"/>
</dbReference>
<dbReference type="PATRIC" id="fig|1360.116.peg.1267"/>